<keyword evidence="2 6" id="KW-0689">Ribosomal protein</keyword>
<evidence type="ECO:0000256" key="2">
    <source>
        <dbReference type="ARBA" id="ARBA00022980"/>
    </source>
</evidence>
<keyword evidence="3" id="KW-0687">Ribonucleoprotein</keyword>
<evidence type="ECO:0000256" key="4">
    <source>
        <dbReference type="SAM" id="MobiDB-lite"/>
    </source>
</evidence>
<feature type="region of interest" description="Disordered" evidence="4">
    <location>
        <begin position="55"/>
        <end position="94"/>
    </location>
</feature>
<dbReference type="FunFam" id="3.40.1370.10:FF:000002">
    <property type="entry name" value="60S ribosomal protein L4"/>
    <property type="match status" value="1"/>
</dbReference>
<dbReference type="Gene3D" id="3.40.1370.10">
    <property type="match status" value="1"/>
</dbReference>
<reference evidence="7" key="1">
    <citation type="submission" date="2024-07" db="EMBL/GenBank/DDBJ databases">
        <title>Two chromosome-level genome assemblies of Korean endemic species Abeliophyllum distichum and Forsythia ovata (Oleaceae).</title>
        <authorList>
            <person name="Jang H."/>
        </authorList>
    </citation>
    <scope>NUCLEOTIDE SEQUENCE [LARGE SCALE GENOMIC DNA]</scope>
</reference>
<dbReference type="SUPFAM" id="SSF52166">
    <property type="entry name" value="Ribosomal protein L4"/>
    <property type="match status" value="1"/>
</dbReference>
<dbReference type="GO" id="GO:1990904">
    <property type="term" value="C:ribonucleoprotein complex"/>
    <property type="evidence" value="ECO:0007669"/>
    <property type="project" value="UniProtKB-KW"/>
</dbReference>
<protein>
    <submittedName>
        <fullName evidence="6">60S ribosomal protein L4-1</fullName>
    </submittedName>
</protein>
<comment type="caution">
    <text evidence="6">The sequence shown here is derived from an EMBL/GenBank/DDBJ whole genome shotgun (WGS) entry which is preliminary data.</text>
</comment>
<dbReference type="EMBL" id="JBFOLK010000002">
    <property type="protein sequence ID" value="KAL2533678.1"/>
    <property type="molecule type" value="Genomic_DNA"/>
</dbReference>
<accession>A0ABD1V9Y2</accession>
<dbReference type="InterPro" id="IPR045240">
    <property type="entry name" value="Ribosomal_uL4_euk/arch"/>
</dbReference>
<dbReference type="PANTHER" id="PTHR19431">
    <property type="entry name" value="60S RIBOSOMAL PROTEIN L4"/>
    <property type="match status" value="1"/>
</dbReference>
<feature type="domain" description="Large ribosomal subunit protein uL4 C-terminal" evidence="5">
    <location>
        <begin position="280"/>
        <end position="351"/>
    </location>
</feature>
<dbReference type="Pfam" id="PF00573">
    <property type="entry name" value="Ribosomal_L4"/>
    <property type="match status" value="1"/>
</dbReference>
<keyword evidence="7" id="KW-1185">Reference proteome</keyword>
<organism evidence="6 7">
    <name type="scientific">Abeliophyllum distichum</name>
    <dbReference type="NCBI Taxonomy" id="126358"/>
    <lineage>
        <taxon>Eukaryota</taxon>
        <taxon>Viridiplantae</taxon>
        <taxon>Streptophyta</taxon>
        <taxon>Embryophyta</taxon>
        <taxon>Tracheophyta</taxon>
        <taxon>Spermatophyta</taxon>
        <taxon>Magnoliopsida</taxon>
        <taxon>eudicotyledons</taxon>
        <taxon>Gunneridae</taxon>
        <taxon>Pentapetalae</taxon>
        <taxon>asterids</taxon>
        <taxon>lamiids</taxon>
        <taxon>Lamiales</taxon>
        <taxon>Oleaceae</taxon>
        <taxon>Forsythieae</taxon>
        <taxon>Abeliophyllum</taxon>
    </lineage>
</organism>
<evidence type="ECO:0000313" key="7">
    <source>
        <dbReference type="Proteomes" id="UP001604336"/>
    </source>
</evidence>
<sequence length="517" mass="56793">MAAAARPLVTVQALENDMATDGASLPLPDVMKASIRPDIVTFVHGQISNNARQPYAVSRRAGHQTSAESWGTGRAVSRIPRVPGGGTHRAGQGAFGNMCRGGRMFAPTKIWRRWHRAVNVTQKRHAVVSAIAASAVPSLVLARGHRIEEVPELPLVVSDSVEALEKTNAAIKILKQIGAYSDAEKAKDSLGIRPGKGKMRNRRYISRKGPLIVYGTEGAKLVKAFRNITGVEVAHVSRLNLLKLAPGGHLGRFIIWTKCAFEKLDEIYGTFDKPSEKKHGYVLPRAKMVNADLSRIINSDEVQSVVKPIKKEIKRAPLKKNPLKNLNVMLKLNPYAKAARRMSLLAEAQRVKAKQEKLDKKRKPITKEEASAIQAASKTWYKTMISDSDYTEFENFSKWLGASQVATGKKSPPPFVGLHHCRRLARRRRKIIDHQLAPSVGTFEQEVMARTRRARNATAPPAPVGDVDTESNVATNHPQQEFASAAQLTTLQAQVADLTALLQDRNATVLTTARSGL</sequence>
<dbReference type="AlphaFoldDB" id="A0ABD1V9Y2"/>
<dbReference type="Proteomes" id="UP001604336">
    <property type="component" value="Unassembled WGS sequence"/>
</dbReference>
<name>A0ABD1V9Y2_9LAMI</name>
<dbReference type="GO" id="GO:0005840">
    <property type="term" value="C:ribosome"/>
    <property type="evidence" value="ECO:0007669"/>
    <property type="project" value="UniProtKB-KW"/>
</dbReference>
<dbReference type="PROSITE" id="PS00939">
    <property type="entry name" value="RIBOSOMAL_L1E"/>
    <property type="match status" value="1"/>
</dbReference>
<dbReference type="Pfam" id="PF14374">
    <property type="entry name" value="Ribos_L4_asso_C"/>
    <property type="match status" value="1"/>
</dbReference>
<evidence type="ECO:0000259" key="5">
    <source>
        <dbReference type="Pfam" id="PF14374"/>
    </source>
</evidence>
<evidence type="ECO:0000256" key="1">
    <source>
        <dbReference type="ARBA" id="ARBA00010528"/>
    </source>
</evidence>
<evidence type="ECO:0000256" key="3">
    <source>
        <dbReference type="ARBA" id="ARBA00023274"/>
    </source>
</evidence>
<dbReference type="InterPro" id="IPR013000">
    <property type="entry name" value="Ribosomal_uL4_euk/arc_CS"/>
</dbReference>
<dbReference type="InterPro" id="IPR002136">
    <property type="entry name" value="Ribosomal_uL4"/>
</dbReference>
<proteinExistence type="inferred from homology"/>
<comment type="similarity">
    <text evidence="1">Belongs to the universal ribosomal protein uL4 family.</text>
</comment>
<gene>
    <name evidence="6" type="ORF">Adt_07029</name>
</gene>
<evidence type="ECO:0000313" key="6">
    <source>
        <dbReference type="EMBL" id="KAL2533678.1"/>
    </source>
</evidence>
<dbReference type="InterPro" id="IPR023574">
    <property type="entry name" value="Ribosomal_uL4_dom_sf"/>
</dbReference>
<dbReference type="InterPro" id="IPR025755">
    <property type="entry name" value="Ribos_uL4_C_dom"/>
</dbReference>